<dbReference type="RefSeq" id="WP_237377866.1">
    <property type="nucleotide sequence ID" value="NZ_CP071793.1"/>
</dbReference>
<reference evidence="1" key="1">
    <citation type="submission" date="2021-03" db="EMBL/GenBank/DDBJ databases">
        <title>Acanthopleuribacteraceae sp. M133.</title>
        <authorList>
            <person name="Wang G."/>
        </authorList>
    </citation>
    <scope>NUCLEOTIDE SEQUENCE</scope>
    <source>
        <strain evidence="1">M133</strain>
    </source>
</reference>
<protein>
    <submittedName>
        <fullName evidence="1">Uncharacterized protein</fullName>
    </submittedName>
</protein>
<evidence type="ECO:0000313" key="1">
    <source>
        <dbReference type="EMBL" id="QTD48208.1"/>
    </source>
</evidence>
<evidence type="ECO:0000313" key="2">
    <source>
        <dbReference type="Proteomes" id="UP000663929"/>
    </source>
</evidence>
<keyword evidence="2" id="KW-1185">Reference proteome</keyword>
<organism evidence="1 2">
    <name type="scientific">Sulfidibacter corallicola</name>
    <dbReference type="NCBI Taxonomy" id="2818388"/>
    <lineage>
        <taxon>Bacteria</taxon>
        <taxon>Pseudomonadati</taxon>
        <taxon>Acidobacteriota</taxon>
        <taxon>Holophagae</taxon>
        <taxon>Acanthopleuribacterales</taxon>
        <taxon>Acanthopleuribacteraceae</taxon>
        <taxon>Sulfidibacter</taxon>
    </lineage>
</organism>
<dbReference type="EMBL" id="CP071793">
    <property type="protein sequence ID" value="QTD48208.1"/>
    <property type="molecule type" value="Genomic_DNA"/>
</dbReference>
<proteinExistence type="predicted"/>
<gene>
    <name evidence="1" type="ORF">J3U87_21695</name>
</gene>
<accession>A0A8A4THH7</accession>
<name>A0A8A4THH7_SULCO</name>
<dbReference type="Proteomes" id="UP000663929">
    <property type="component" value="Chromosome"/>
</dbReference>
<dbReference type="KEGG" id="scor:J3U87_21695"/>
<dbReference type="AlphaFoldDB" id="A0A8A4THH7"/>
<sequence>MDREVRARVVKVEGSTTTLGIYMEGVWHRIKARTEVRLCEGDWIRGHLIVPPDGSMLVFKLDEVERRAATESQETHPSRGGLDLEA</sequence>